<name>A0A1L3MRQ6_9BACI</name>
<evidence type="ECO:0000313" key="3">
    <source>
        <dbReference type="Proteomes" id="UP000181936"/>
    </source>
</evidence>
<dbReference type="KEGG" id="bwh:A9C19_09920"/>
<feature type="coiled-coil region" evidence="1">
    <location>
        <begin position="119"/>
        <end position="146"/>
    </location>
</feature>
<gene>
    <name evidence="2" type="ORF">A9C19_09920</name>
</gene>
<dbReference type="EMBL" id="CP016020">
    <property type="protein sequence ID" value="APH05039.1"/>
    <property type="molecule type" value="Genomic_DNA"/>
</dbReference>
<proteinExistence type="predicted"/>
<dbReference type="RefSeq" id="WP_072579832.1">
    <property type="nucleotide sequence ID" value="NZ_CP016020.1"/>
</dbReference>
<evidence type="ECO:0000256" key="1">
    <source>
        <dbReference type="SAM" id="Coils"/>
    </source>
</evidence>
<accession>A0A1L3MRQ6</accession>
<protein>
    <submittedName>
        <fullName evidence="2">Uncharacterized protein</fullName>
    </submittedName>
</protein>
<dbReference type="AlphaFoldDB" id="A0A1L3MRQ6"/>
<dbReference type="Proteomes" id="UP000181936">
    <property type="component" value="Chromosome"/>
</dbReference>
<dbReference type="OrthoDB" id="9914462at2"/>
<keyword evidence="1" id="KW-0175">Coiled coil</keyword>
<sequence length="148" mass="17011">MKKIVIIIVSLFIQLIYTVPIESAAAEDLIERKVLLNINWQKNGEGTIINLVYLSAKKINDQETTAGTTTYQIFTEDLTYTDSLNAKDIRQYLEKSGSTGFVYKEDNVFGNFISIYKDVSDKKRSNEELNQLKEILIENVEELYSQEK</sequence>
<organism evidence="2 3">
    <name type="scientific">Bacillus weihaiensis</name>
    <dbReference type="NCBI Taxonomy" id="1547283"/>
    <lineage>
        <taxon>Bacteria</taxon>
        <taxon>Bacillati</taxon>
        <taxon>Bacillota</taxon>
        <taxon>Bacilli</taxon>
        <taxon>Bacillales</taxon>
        <taxon>Bacillaceae</taxon>
        <taxon>Bacillus</taxon>
    </lineage>
</organism>
<reference evidence="2 3" key="1">
    <citation type="journal article" date="2016" name="Sci. Rep.">
        <title>Complete genome sequence and transcriptomic analysis of a novel marine strain Bacillus weihaiensis reveals the mechanism of brown algae degradation.</title>
        <authorList>
            <person name="Zhu Y."/>
            <person name="Chen P."/>
            <person name="Bao Y."/>
            <person name="Men Y."/>
            <person name="Zeng Y."/>
            <person name="Yang J."/>
            <person name="Sun J."/>
            <person name="Sun Y."/>
        </authorList>
    </citation>
    <scope>NUCLEOTIDE SEQUENCE [LARGE SCALE GENOMIC DNA]</scope>
    <source>
        <strain evidence="2 3">Alg07</strain>
    </source>
</reference>
<evidence type="ECO:0000313" key="2">
    <source>
        <dbReference type="EMBL" id="APH05039.1"/>
    </source>
</evidence>
<keyword evidence="3" id="KW-1185">Reference proteome</keyword>